<evidence type="ECO:0000313" key="2">
    <source>
        <dbReference type="Proteomes" id="UP000076715"/>
    </source>
</evidence>
<dbReference type="OrthoDB" id="9980030at2"/>
<dbReference type="STRING" id="1642818.AWE51_00125"/>
<dbReference type="AlphaFoldDB" id="A0A163BY20"/>
<protein>
    <submittedName>
        <fullName evidence="1">Uncharacterized protein</fullName>
    </submittedName>
</protein>
<accession>A0A163BY20</accession>
<sequence length="101" mass="12033">MLKEFKEYAIKVLEETNTKHKIRKNFTEDNRHVSDTIFVKELPNKLKDIGYYLSVKKNKKGYYFICQPTIPHCEGQPYGFIPEYLLQQITNKIKLKTNGKY</sequence>
<comment type="caution">
    <text evidence="1">The sequence shown here is derived from an EMBL/GenBank/DDBJ whole genome shotgun (WGS) entry which is preliminary data.</text>
</comment>
<evidence type="ECO:0000313" key="1">
    <source>
        <dbReference type="EMBL" id="KZS41887.1"/>
    </source>
</evidence>
<keyword evidence="2" id="KW-1185">Reference proteome</keyword>
<proteinExistence type="predicted"/>
<dbReference type="EMBL" id="LQRT01000002">
    <property type="protein sequence ID" value="KZS41887.1"/>
    <property type="molecule type" value="Genomic_DNA"/>
</dbReference>
<name>A0A163BY20_9FLAO</name>
<dbReference type="RefSeq" id="WP_066308647.1">
    <property type="nucleotide sequence ID" value="NZ_LQRT01000002.1"/>
</dbReference>
<dbReference type="Proteomes" id="UP000076715">
    <property type="component" value="Unassembled WGS sequence"/>
</dbReference>
<organism evidence="1 2">
    <name type="scientific">Aquimarina aggregata</name>
    <dbReference type="NCBI Taxonomy" id="1642818"/>
    <lineage>
        <taxon>Bacteria</taxon>
        <taxon>Pseudomonadati</taxon>
        <taxon>Bacteroidota</taxon>
        <taxon>Flavobacteriia</taxon>
        <taxon>Flavobacteriales</taxon>
        <taxon>Flavobacteriaceae</taxon>
        <taxon>Aquimarina</taxon>
    </lineage>
</organism>
<reference evidence="1 2" key="1">
    <citation type="submission" date="2016-01" db="EMBL/GenBank/DDBJ databases">
        <title>The draft genome sequence of Aquimarina sp. RZW4-3-2.</title>
        <authorList>
            <person name="Wang Y."/>
        </authorList>
    </citation>
    <scope>NUCLEOTIDE SEQUENCE [LARGE SCALE GENOMIC DNA]</scope>
    <source>
        <strain evidence="1 2">RZW4-3-2</strain>
    </source>
</reference>
<gene>
    <name evidence="1" type="ORF">AWE51_00125</name>
</gene>